<protein>
    <recommendedName>
        <fullName evidence="3 11">Chorismate synthase</fullName>
        <shortName evidence="11">CS</shortName>
        <ecNumber evidence="3 11">4.2.3.5</ecNumber>
    </recommendedName>
    <alternativeName>
        <fullName evidence="11">5-enolpyruvylshikimate-3-phosphate phospholyase</fullName>
    </alternativeName>
</protein>
<keyword evidence="5 11" id="KW-0285">Flavoprotein</keyword>
<evidence type="ECO:0000256" key="9">
    <source>
        <dbReference type="ARBA" id="ARBA00023141"/>
    </source>
</evidence>
<dbReference type="GO" id="GO:0004107">
    <property type="term" value="F:chorismate synthase activity"/>
    <property type="evidence" value="ECO:0007669"/>
    <property type="project" value="UniProtKB-EC"/>
</dbReference>
<evidence type="ECO:0000256" key="3">
    <source>
        <dbReference type="ARBA" id="ARBA00013036"/>
    </source>
</evidence>
<dbReference type="NCBIfam" id="TIGR00033">
    <property type="entry name" value="aroC"/>
    <property type="match status" value="1"/>
</dbReference>
<comment type="function">
    <text evidence="11">Catalyzes the anti-1,4-elimination of the C-3 phosphate and the C-6 proR hydrogen from 5-enolpyruvylshikimate-3-phosphate (EPSP) to yield chorismate, which is the branch point compound that serves as the starting substrate for the three terminal pathways of aromatic amino acid biosynthesis. This reaction introduces a second double bond into the aromatic ring system.</text>
</comment>
<evidence type="ECO:0000256" key="4">
    <source>
        <dbReference type="ARBA" id="ARBA00022605"/>
    </source>
</evidence>
<dbReference type="InterPro" id="IPR020541">
    <property type="entry name" value="Chorismate_synthase_CS"/>
</dbReference>
<comment type="subunit">
    <text evidence="11">Homotetramer.</text>
</comment>
<keyword evidence="4 11" id="KW-0028">Amino-acid biosynthesis</keyword>
<dbReference type="Pfam" id="PF01264">
    <property type="entry name" value="Chorismate_synt"/>
    <property type="match status" value="1"/>
</dbReference>
<dbReference type="Proteomes" id="UP000700908">
    <property type="component" value="Unassembled WGS sequence"/>
</dbReference>
<evidence type="ECO:0000256" key="5">
    <source>
        <dbReference type="ARBA" id="ARBA00022630"/>
    </source>
</evidence>
<dbReference type="EC" id="4.2.3.5" evidence="3 11"/>
<dbReference type="RefSeq" id="WP_222199784.1">
    <property type="nucleotide sequence ID" value="NZ_JAIMFO010000007.1"/>
</dbReference>
<dbReference type="InterPro" id="IPR035904">
    <property type="entry name" value="Chorismate_synth_AroC_sf"/>
</dbReference>
<comment type="caution">
    <text evidence="12">The sequence shown here is derived from an EMBL/GenBank/DDBJ whole genome shotgun (WGS) entry which is preliminary data.</text>
</comment>
<dbReference type="PANTHER" id="PTHR21085">
    <property type="entry name" value="CHORISMATE SYNTHASE"/>
    <property type="match status" value="1"/>
</dbReference>
<comment type="similarity">
    <text evidence="2 11">Belongs to the chorismate synthase family.</text>
</comment>
<evidence type="ECO:0000256" key="11">
    <source>
        <dbReference type="HAMAP-Rule" id="MF_00300"/>
    </source>
</evidence>
<keyword evidence="6 11" id="KW-0288">FMN</keyword>
<feature type="binding site" evidence="11">
    <location>
        <position position="301"/>
    </location>
    <ligand>
        <name>FMN</name>
        <dbReference type="ChEBI" id="CHEBI:58210"/>
    </ligand>
</feature>
<organism evidence="12 13">
    <name type="scientific">Collinsella ureilytica</name>
    <dbReference type="NCBI Taxonomy" id="2869515"/>
    <lineage>
        <taxon>Bacteria</taxon>
        <taxon>Bacillati</taxon>
        <taxon>Actinomycetota</taxon>
        <taxon>Coriobacteriia</taxon>
        <taxon>Coriobacteriales</taxon>
        <taxon>Coriobacteriaceae</taxon>
        <taxon>Collinsella</taxon>
    </lineage>
</organism>
<comment type="catalytic activity">
    <reaction evidence="11">
        <text>5-O-(1-carboxyvinyl)-3-phosphoshikimate = chorismate + phosphate</text>
        <dbReference type="Rhea" id="RHEA:21020"/>
        <dbReference type="ChEBI" id="CHEBI:29748"/>
        <dbReference type="ChEBI" id="CHEBI:43474"/>
        <dbReference type="ChEBI" id="CHEBI:57701"/>
        <dbReference type="EC" id="4.2.3.5"/>
    </reaction>
</comment>
<proteinExistence type="inferred from homology"/>
<keyword evidence="9 11" id="KW-0057">Aromatic amino acid biosynthesis</keyword>
<keyword evidence="10 11" id="KW-0456">Lyase</keyword>
<dbReference type="HAMAP" id="MF_00300">
    <property type="entry name" value="Chorismate_synth"/>
    <property type="match status" value="1"/>
</dbReference>
<sequence length="388" mass="41142">MSSMTGKVLQLSIFGQSHSRGIGCVLDGLPAGIPIDLERLQKFMARRAPGTHTINTPRKEADTLEVLGGLSDGVTCGAPFAAIIYNTNTRSSDYQEIAQKPRPGHADFTAAIRYGNWNDSAGGGHFSGRLTAPLTAAGGLALQALTQMGIRVQAHITHIGNERDKASDQAIMSNEAPYTIPVDLLETIAQHEAELGIAMANEQAALRAREAILQAASEKDSVGGMIECIAWGMPAGVGDPIFDGIENRIARISFGIPAVRGIEFGYGMQASRLRGSEHNDPFGIQDKEVLPLTNFAGGILGGITTGAPIVWRLAIKPTPSIAQEQRTVDMATMSPAHLRIQGRHDPCIVPRAVPVVEAAGALALLDALLEDGCYKLPASRPYRAASEV</sequence>
<dbReference type="SUPFAM" id="SSF103263">
    <property type="entry name" value="Chorismate synthase, AroC"/>
    <property type="match status" value="1"/>
</dbReference>
<evidence type="ECO:0000313" key="13">
    <source>
        <dbReference type="Proteomes" id="UP000700908"/>
    </source>
</evidence>
<accession>A0ABS7MNU9</accession>
<dbReference type="CDD" id="cd07304">
    <property type="entry name" value="Chorismate_synthase"/>
    <property type="match status" value="1"/>
</dbReference>
<feature type="binding site" evidence="11">
    <location>
        <position position="343"/>
    </location>
    <ligand>
        <name>FMN</name>
        <dbReference type="ChEBI" id="CHEBI:58210"/>
    </ligand>
</feature>
<feature type="binding site" evidence="11">
    <location>
        <begin position="316"/>
        <end position="320"/>
    </location>
    <ligand>
        <name>FMN</name>
        <dbReference type="ChEBI" id="CHEBI:58210"/>
    </ligand>
</feature>
<evidence type="ECO:0000256" key="8">
    <source>
        <dbReference type="ARBA" id="ARBA00022857"/>
    </source>
</evidence>
<evidence type="ECO:0000313" key="12">
    <source>
        <dbReference type="EMBL" id="MBY4798080.1"/>
    </source>
</evidence>
<dbReference type="PANTHER" id="PTHR21085:SF0">
    <property type="entry name" value="CHORISMATE SYNTHASE"/>
    <property type="match status" value="1"/>
</dbReference>
<evidence type="ECO:0000256" key="6">
    <source>
        <dbReference type="ARBA" id="ARBA00022643"/>
    </source>
</evidence>
<dbReference type="PIRSF" id="PIRSF001456">
    <property type="entry name" value="Chorismate_synth"/>
    <property type="match status" value="1"/>
</dbReference>
<dbReference type="Gene3D" id="3.60.150.10">
    <property type="entry name" value="Chorismate synthase AroC"/>
    <property type="match status" value="1"/>
</dbReference>
<dbReference type="NCBIfam" id="NF003793">
    <property type="entry name" value="PRK05382.1"/>
    <property type="match status" value="1"/>
</dbReference>
<comment type="caution">
    <text evidence="11">Lacks conserved residue(s) required for the propagation of feature annotation.</text>
</comment>
<comment type="pathway">
    <text evidence="1 11">Metabolic intermediate biosynthesis; chorismate biosynthesis; chorismate from D-erythrose 4-phosphate and phosphoenolpyruvate: step 7/7.</text>
</comment>
<gene>
    <name evidence="11 12" type="primary">aroC</name>
    <name evidence="12" type="ORF">K6V98_06950</name>
</gene>
<evidence type="ECO:0000256" key="2">
    <source>
        <dbReference type="ARBA" id="ARBA00008014"/>
    </source>
</evidence>
<feature type="binding site" evidence="11">
    <location>
        <position position="47"/>
    </location>
    <ligand>
        <name>NADP(+)</name>
        <dbReference type="ChEBI" id="CHEBI:58349"/>
    </ligand>
</feature>
<name>A0ABS7MNU9_9ACTN</name>
<dbReference type="PROSITE" id="PS00789">
    <property type="entry name" value="CHORISMATE_SYNTHASE_3"/>
    <property type="match status" value="1"/>
</dbReference>
<evidence type="ECO:0000256" key="7">
    <source>
        <dbReference type="ARBA" id="ARBA00022827"/>
    </source>
</evidence>
<keyword evidence="7 11" id="KW-0274">FAD</keyword>
<keyword evidence="13" id="KW-1185">Reference proteome</keyword>
<evidence type="ECO:0000256" key="1">
    <source>
        <dbReference type="ARBA" id="ARBA00005044"/>
    </source>
</evidence>
<dbReference type="InterPro" id="IPR000453">
    <property type="entry name" value="Chorismate_synth"/>
</dbReference>
<keyword evidence="8 11" id="KW-0521">NADP</keyword>
<dbReference type="EMBL" id="JAIMFO010000007">
    <property type="protein sequence ID" value="MBY4798080.1"/>
    <property type="molecule type" value="Genomic_DNA"/>
</dbReference>
<evidence type="ECO:0000256" key="10">
    <source>
        <dbReference type="ARBA" id="ARBA00023239"/>
    </source>
</evidence>
<reference evidence="12 13" key="1">
    <citation type="submission" date="2021-08" db="EMBL/GenBank/DDBJ databases">
        <title>Collinsella faecalis sp. nov. isolated from swine faeces.</title>
        <authorList>
            <person name="Oh B.S."/>
            <person name="Lee J.H."/>
        </authorList>
    </citation>
    <scope>NUCLEOTIDE SEQUENCE [LARGE SCALE GENOMIC DNA]</scope>
    <source>
        <strain evidence="12 13">AGMB00827</strain>
    </source>
</reference>
<comment type="cofactor">
    <cofactor evidence="11">
        <name>FMNH2</name>
        <dbReference type="ChEBI" id="CHEBI:57618"/>
    </cofactor>
    <text evidence="11">Reduced FMN (FMNH(2)).</text>
</comment>
<feature type="binding site" evidence="11">
    <location>
        <begin position="125"/>
        <end position="127"/>
    </location>
    <ligand>
        <name>FMN</name>
        <dbReference type="ChEBI" id="CHEBI:58210"/>
    </ligand>
</feature>